<dbReference type="EMBL" id="CP048000">
    <property type="protein sequence ID" value="QHQ59940.1"/>
    <property type="molecule type" value="Genomic_DNA"/>
</dbReference>
<proteinExistence type="predicted"/>
<dbReference type="PANTHER" id="PTHR33886:SF8">
    <property type="entry name" value="UNSATURATED RHAMNOGALACTURONAN HYDROLASE (EUROFUNG)"/>
    <property type="match status" value="1"/>
</dbReference>
<dbReference type="SUPFAM" id="SSF48208">
    <property type="entry name" value="Six-hairpin glycosidases"/>
    <property type="match status" value="1"/>
</dbReference>
<gene>
    <name evidence="2" type="ORF">Ana3638_03380</name>
</gene>
<sequence>MLKINYDKDYILTVIDKIVQKTLSMDLLWDWPCGVAYYGVCEAYKATKTDGYIDMLQKWTDEYLELGLPDWTVNTCAMGHTMITLYEATGDEKYWNVVMSKVDYLRNQTLRFGEQVMQHTVSVNNDFPEQAWADTLFMAAFFLLRVGAKLDNKELIEDALNQYYWHITYLQDPVTNLWYHGYNNINKDHMSGFYWGRANSWAAYTMAQVKKYLPKCYLYPKYMDINCALRDQLSALKTLQTENGLWRTLINDEESYEEISASCGIAAAMVENGNPLHSKYVQKALDGILINISDDGRVLNVSGGTAVMNDREGYLNISKTWAQGWGQGLALAFLTSVLTIPN</sequence>
<dbReference type="Pfam" id="PF07470">
    <property type="entry name" value="Glyco_hydro_88"/>
    <property type="match status" value="1"/>
</dbReference>
<dbReference type="InterPro" id="IPR010905">
    <property type="entry name" value="Glyco_hydro_88"/>
</dbReference>
<organism evidence="2 3">
    <name type="scientific">Anaerocolumna sedimenticola</name>
    <dbReference type="NCBI Taxonomy" id="2696063"/>
    <lineage>
        <taxon>Bacteria</taxon>
        <taxon>Bacillati</taxon>
        <taxon>Bacillota</taxon>
        <taxon>Clostridia</taxon>
        <taxon>Lachnospirales</taxon>
        <taxon>Lachnospiraceae</taxon>
        <taxon>Anaerocolumna</taxon>
    </lineage>
</organism>
<name>A0A6P1TFH6_9FIRM</name>
<reference evidence="2 3" key="1">
    <citation type="submission" date="2020-01" db="EMBL/GenBank/DDBJ databases">
        <title>Genome analysis of Anaerocolumna sp. CBA3638.</title>
        <authorList>
            <person name="Kim J."/>
            <person name="Roh S.W."/>
        </authorList>
    </citation>
    <scope>NUCLEOTIDE SEQUENCE [LARGE SCALE GENOMIC DNA]</scope>
    <source>
        <strain evidence="2 3">CBA3638</strain>
    </source>
</reference>
<dbReference type="GO" id="GO:0016787">
    <property type="term" value="F:hydrolase activity"/>
    <property type="evidence" value="ECO:0007669"/>
    <property type="project" value="UniProtKB-KW"/>
</dbReference>
<dbReference type="InterPro" id="IPR008928">
    <property type="entry name" value="6-hairpin_glycosidase_sf"/>
</dbReference>
<keyword evidence="3" id="KW-1185">Reference proteome</keyword>
<dbReference type="InterPro" id="IPR052043">
    <property type="entry name" value="PolySaccharide_Degr_Enz"/>
</dbReference>
<dbReference type="Proteomes" id="UP000464314">
    <property type="component" value="Chromosome"/>
</dbReference>
<dbReference type="PANTHER" id="PTHR33886">
    <property type="entry name" value="UNSATURATED RHAMNOGALACTURONAN HYDROLASE (EUROFUNG)"/>
    <property type="match status" value="1"/>
</dbReference>
<dbReference type="KEGG" id="anr:Ana3638_03380"/>
<dbReference type="Gene3D" id="1.50.10.10">
    <property type="match status" value="1"/>
</dbReference>
<dbReference type="GO" id="GO:0005975">
    <property type="term" value="P:carbohydrate metabolic process"/>
    <property type="evidence" value="ECO:0007669"/>
    <property type="project" value="InterPro"/>
</dbReference>
<dbReference type="RefSeq" id="WP_161836776.1">
    <property type="nucleotide sequence ID" value="NZ_CP048000.1"/>
</dbReference>
<accession>A0A6P1TFH6</accession>
<dbReference type="AlphaFoldDB" id="A0A6P1TFH6"/>
<evidence type="ECO:0000256" key="1">
    <source>
        <dbReference type="ARBA" id="ARBA00022801"/>
    </source>
</evidence>
<protein>
    <submittedName>
        <fullName evidence="2">Glycoside hydrolase 105 family protein</fullName>
    </submittedName>
</protein>
<evidence type="ECO:0000313" key="2">
    <source>
        <dbReference type="EMBL" id="QHQ59940.1"/>
    </source>
</evidence>
<keyword evidence="1 2" id="KW-0378">Hydrolase</keyword>
<dbReference type="InterPro" id="IPR012341">
    <property type="entry name" value="6hp_glycosidase-like_sf"/>
</dbReference>
<evidence type="ECO:0000313" key="3">
    <source>
        <dbReference type="Proteomes" id="UP000464314"/>
    </source>
</evidence>